<evidence type="ECO:0000313" key="4">
    <source>
        <dbReference type="Proteomes" id="UP000271974"/>
    </source>
</evidence>
<dbReference type="SUPFAM" id="SSF53098">
    <property type="entry name" value="Ribonuclease H-like"/>
    <property type="match status" value="1"/>
</dbReference>
<evidence type="ECO:0000256" key="1">
    <source>
        <dbReference type="SAM" id="MobiDB-lite"/>
    </source>
</evidence>
<dbReference type="InterPro" id="IPR050951">
    <property type="entry name" value="Retrovirus_Pol_polyprotein"/>
</dbReference>
<feature type="domain" description="Integrase zinc-binding" evidence="2">
    <location>
        <begin position="474"/>
        <end position="528"/>
    </location>
</feature>
<sequence>MSTILCPAPNRETQWPATTPTEILIRLIDIHSATAHQTSAPARTTAPRVEKVRRPTVSAAGTSETWAYFEQRWFDYKQATHLEDSDAVFQLLECCDEALRKDLTRTFGVLASSDEQTVLANIKTLAVRQENVMVARVQPQQMRQNRDEPVRDYAARLRGQAGVCNFKIKCSSATCATKVDYSDMIRGALIRGIEDEEIRLDILGESRQDMSLEEALHYIETKESGKRSASRLVNNPPAIAAATSSYRRQEKNRYQAKTSKPSPASLCNYCGKQGHRQGKQERAKKCPVNPTVQLVRFVSRLLKTFGDRCLDDLPNPRLRNLKEKALRYRFRVVHIPGIRHAAADAMSRKPVSEPCMLTLPDDVAALLPSTIPSIEPCLPQTFLQTICADFQDDSTQVCSQTDSTPTELVKSVTWDNVRLATASDPIMIALSKTIEDGFPDDRTHLPPEIREFYQFRENLSTFDGVILYHDRVVVPPSLRVKILQMLHSAHQCVSQMLSRAETSFFWPGMTPAITETRARCSSCNRMAPSQPSAPPTPPVSPAFPFQCIVADYFHYRGHNYLVVVDRYSNWPIVEEASNGAAGLIAALRRIFVTYGISDEFSTDGGPEFTSLATVLTSKSGNPNSIFLSRRPGLMRAGSSINVRDSSESKTIGTTTMCSTRAAIPGSTDNPIDPYTVMETVHRSGDDPNTSNTCRETTH</sequence>
<dbReference type="InterPro" id="IPR041588">
    <property type="entry name" value="Integrase_H2C2"/>
</dbReference>
<dbReference type="OrthoDB" id="2286242at2759"/>
<gene>
    <name evidence="3" type="ORF">EGW08_013375</name>
</gene>
<organism evidence="3 4">
    <name type="scientific">Elysia chlorotica</name>
    <name type="common">Eastern emerald elysia</name>
    <name type="synonym">Sea slug</name>
    <dbReference type="NCBI Taxonomy" id="188477"/>
    <lineage>
        <taxon>Eukaryota</taxon>
        <taxon>Metazoa</taxon>
        <taxon>Spiralia</taxon>
        <taxon>Lophotrochozoa</taxon>
        <taxon>Mollusca</taxon>
        <taxon>Gastropoda</taxon>
        <taxon>Heterobranchia</taxon>
        <taxon>Euthyneura</taxon>
        <taxon>Panpulmonata</taxon>
        <taxon>Sacoglossa</taxon>
        <taxon>Placobranchoidea</taxon>
        <taxon>Plakobranchidae</taxon>
        <taxon>Elysia</taxon>
    </lineage>
</organism>
<protein>
    <recommendedName>
        <fullName evidence="2">Integrase zinc-binding domain-containing protein</fullName>
    </recommendedName>
</protein>
<dbReference type="Gene3D" id="3.30.420.10">
    <property type="entry name" value="Ribonuclease H-like superfamily/Ribonuclease H"/>
    <property type="match status" value="1"/>
</dbReference>
<proteinExistence type="predicted"/>
<comment type="caution">
    <text evidence="3">The sequence shown here is derived from an EMBL/GenBank/DDBJ whole genome shotgun (WGS) entry which is preliminary data.</text>
</comment>
<dbReference type="Gene3D" id="1.10.340.70">
    <property type="match status" value="1"/>
</dbReference>
<dbReference type="Proteomes" id="UP000271974">
    <property type="component" value="Unassembled WGS sequence"/>
</dbReference>
<name>A0A433TBJ2_ELYCH</name>
<evidence type="ECO:0000313" key="3">
    <source>
        <dbReference type="EMBL" id="RUS78870.1"/>
    </source>
</evidence>
<dbReference type="InterPro" id="IPR036397">
    <property type="entry name" value="RNaseH_sf"/>
</dbReference>
<dbReference type="PANTHER" id="PTHR37984:SF7">
    <property type="entry name" value="INTEGRASE CATALYTIC DOMAIN-CONTAINING PROTEIN"/>
    <property type="match status" value="1"/>
</dbReference>
<reference evidence="3 4" key="1">
    <citation type="submission" date="2019-01" db="EMBL/GenBank/DDBJ databases">
        <title>A draft genome assembly of the solar-powered sea slug Elysia chlorotica.</title>
        <authorList>
            <person name="Cai H."/>
            <person name="Li Q."/>
            <person name="Fang X."/>
            <person name="Li J."/>
            <person name="Curtis N.E."/>
            <person name="Altenburger A."/>
            <person name="Shibata T."/>
            <person name="Feng M."/>
            <person name="Maeda T."/>
            <person name="Schwartz J.A."/>
            <person name="Shigenobu S."/>
            <person name="Lundholm N."/>
            <person name="Nishiyama T."/>
            <person name="Yang H."/>
            <person name="Hasebe M."/>
            <person name="Li S."/>
            <person name="Pierce S.K."/>
            <person name="Wang J."/>
        </authorList>
    </citation>
    <scope>NUCLEOTIDE SEQUENCE [LARGE SCALE GENOMIC DNA]</scope>
    <source>
        <strain evidence="3">EC2010</strain>
        <tissue evidence="3">Whole organism of an adult</tissue>
    </source>
</reference>
<feature type="region of interest" description="Disordered" evidence="1">
    <location>
        <begin position="36"/>
        <end position="56"/>
    </location>
</feature>
<evidence type="ECO:0000259" key="2">
    <source>
        <dbReference type="Pfam" id="PF17921"/>
    </source>
</evidence>
<dbReference type="PANTHER" id="PTHR37984">
    <property type="entry name" value="PROTEIN CBG26694"/>
    <property type="match status" value="1"/>
</dbReference>
<keyword evidence="4" id="KW-1185">Reference proteome</keyword>
<dbReference type="Pfam" id="PF17921">
    <property type="entry name" value="Integrase_H2C2"/>
    <property type="match status" value="1"/>
</dbReference>
<dbReference type="FunFam" id="1.10.340.70:FF:000004">
    <property type="entry name" value="Retrovirus-related Pol polyprotein from transposon 297-like Protein"/>
    <property type="match status" value="1"/>
</dbReference>
<dbReference type="EMBL" id="RQTK01000485">
    <property type="protein sequence ID" value="RUS78870.1"/>
    <property type="molecule type" value="Genomic_DNA"/>
</dbReference>
<dbReference type="InterPro" id="IPR012337">
    <property type="entry name" value="RNaseH-like_sf"/>
</dbReference>
<dbReference type="AlphaFoldDB" id="A0A433TBJ2"/>
<accession>A0A433TBJ2</accession>
<dbReference type="GO" id="GO:0003676">
    <property type="term" value="F:nucleic acid binding"/>
    <property type="evidence" value="ECO:0007669"/>
    <property type="project" value="InterPro"/>
</dbReference>
<dbReference type="STRING" id="188477.A0A433TBJ2"/>